<evidence type="ECO:0000256" key="1">
    <source>
        <dbReference type="SAM" id="SignalP"/>
    </source>
</evidence>
<name>A0A212KMK3_9PROT</name>
<dbReference type="InterPro" id="IPR006597">
    <property type="entry name" value="Sel1-like"/>
</dbReference>
<dbReference type="SMART" id="SM00671">
    <property type="entry name" value="SEL1"/>
    <property type="match status" value="2"/>
</dbReference>
<protein>
    <recommendedName>
        <fullName evidence="3">Sel1 repeat family protein</fullName>
    </recommendedName>
</protein>
<feature type="chain" id="PRO_5011990350" description="Sel1 repeat family protein" evidence="1">
    <location>
        <begin position="20"/>
        <end position="203"/>
    </location>
</feature>
<dbReference type="PANTHER" id="PTHR11102:SF160">
    <property type="entry name" value="ERAD-ASSOCIATED E3 UBIQUITIN-PROTEIN LIGASE COMPONENT HRD3"/>
    <property type="match status" value="1"/>
</dbReference>
<dbReference type="Gene3D" id="1.25.40.10">
    <property type="entry name" value="Tetratricopeptide repeat domain"/>
    <property type="match status" value="1"/>
</dbReference>
<organism evidence="2">
    <name type="scientific">uncultured Alphaproteobacteria bacterium</name>
    <dbReference type="NCBI Taxonomy" id="91750"/>
    <lineage>
        <taxon>Bacteria</taxon>
        <taxon>Pseudomonadati</taxon>
        <taxon>Pseudomonadota</taxon>
        <taxon>Alphaproteobacteria</taxon>
        <taxon>environmental samples</taxon>
    </lineage>
</organism>
<accession>A0A212KMK3</accession>
<gene>
    <name evidence="2" type="ORF">KL86APRO_30306</name>
</gene>
<dbReference type="SUPFAM" id="SSF81901">
    <property type="entry name" value="HCP-like"/>
    <property type="match status" value="1"/>
</dbReference>
<evidence type="ECO:0008006" key="3">
    <source>
        <dbReference type="Google" id="ProtNLM"/>
    </source>
</evidence>
<proteinExistence type="predicted"/>
<dbReference type="AlphaFoldDB" id="A0A212KMK3"/>
<dbReference type="Pfam" id="PF08238">
    <property type="entry name" value="Sel1"/>
    <property type="match status" value="2"/>
</dbReference>
<dbReference type="EMBL" id="FLUO01000003">
    <property type="protein sequence ID" value="SBW12815.1"/>
    <property type="molecule type" value="Genomic_DNA"/>
</dbReference>
<dbReference type="PANTHER" id="PTHR11102">
    <property type="entry name" value="SEL-1-LIKE PROTEIN"/>
    <property type="match status" value="1"/>
</dbReference>
<reference evidence="2" key="1">
    <citation type="submission" date="2016-04" db="EMBL/GenBank/DDBJ databases">
        <authorList>
            <person name="Evans L.H."/>
            <person name="Alamgir A."/>
            <person name="Owens N."/>
            <person name="Weber N.D."/>
            <person name="Virtaneva K."/>
            <person name="Barbian K."/>
            <person name="Babar A."/>
            <person name="Rosenke K."/>
        </authorList>
    </citation>
    <scope>NUCLEOTIDE SEQUENCE</scope>
    <source>
        <strain evidence="2">86</strain>
    </source>
</reference>
<dbReference type="InterPro" id="IPR011990">
    <property type="entry name" value="TPR-like_helical_dom_sf"/>
</dbReference>
<sequence length="203" mass="22224">MRLPLAALCLALSFAPAAAQTVEDGFEAYDAGDYATAKTILLPLAEAGDARAMNLIGYMYDFGKGFPKNKTAACDWYEKAAGIGEAIAQGNLSFCFEHGEGRPKDIPKAIYWDERAAEQGYLDSQINLVRYYRDIDPIKAEKWALEALKSGTAISRVSAWYANVKYPGPSASFLDKICVGVMNGLFHRPILTCDKLIKAHSLD</sequence>
<keyword evidence="1" id="KW-0732">Signal</keyword>
<dbReference type="InterPro" id="IPR050767">
    <property type="entry name" value="Sel1_AlgK"/>
</dbReference>
<feature type="signal peptide" evidence="1">
    <location>
        <begin position="1"/>
        <end position="19"/>
    </location>
</feature>
<evidence type="ECO:0000313" key="2">
    <source>
        <dbReference type="EMBL" id="SBW12815.1"/>
    </source>
</evidence>